<dbReference type="AlphaFoldDB" id="A0AAU7WMQ9"/>
<reference evidence="1" key="1">
    <citation type="submission" date="2024-06" db="EMBL/GenBank/DDBJ databases">
        <authorList>
            <person name="Wu L."/>
        </authorList>
    </citation>
    <scope>NUCLEOTIDE SEQUENCE</scope>
    <source>
        <strain evidence="1">W17</strain>
    </source>
</reference>
<dbReference type="RefSeq" id="WP_253278705.1">
    <property type="nucleotide sequence ID" value="NZ_CP158490.1"/>
</dbReference>
<sequence length="64" mass="7093">MTCEYSLTNVLERIYHNQLALEAAVMELTLWAERQNAAGVGETARGALHTIGENAGYINKAWLD</sequence>
<organism evidence="1">
    <name type="scientific">Pseudomonas sp. W17</name>
    <dbReference type="NCBI Taxonomy" id="3144407"/>
    <lineage>
        <taxon>Bacteria</taxon>
        <taxon>Pseudomonadati</taxon>
        <taxon>Pseudomonadota</taxon>
        <taxon>Gammaproteobacteria</taxon>
        <taxon>Pseudomonadales</taxon>
        <taxon>Pseudomonadaceae</taxon>
        <taxon>Pseudomonas</taxon>
    </lineage>
</organism>
<dbReference type="EMBL" id="CP158490">
    <property type="protein sequence ID" value="XBY21987.1"/>
    <property type="molecule type" value="Genomic_DNA"/>
</dbReference>
<protein>
    <submittedName>
        <fullName evidence="1">Uncharacterized protein</fullName>
    </submittedName>
</protein>
<gene>
    <name evidence="1" type="ORF">ABCR88_21050</name>
</gene>
<name>A0AAU7WMQ9_9PSED</name>
<accession>A0AAU7WMQ9</accession>
<evidence type="ECO:0000313" key="1">
    <source>
        <dbReference type="EMBL" id="XBY21987.1"/>
    </source>
</evidence>
<proteinExistence type="predicted"/>